<reference evidence="2 3" key="1">
    <citation type="submission" date="2020-06" db="EMBL/GenBank/DDBJ databases">
        <authorList>
            <person name="Li R."/>
            <person name="Bekaert M."/>
        </authorList>
    </citation>
    <scope>NUCLEOTIDE SEQUENCE [LARGE SCALE GENOMIC DNA]</scope>
    <source>
        <strain evidence="3">wild</strain>
    </source>
</reference>
<dbReference type="EMBL" id="CACVKT020008668">
    <property type="protein sequence ID" value="CAC5416644.1"/>
    <property type="molecule type" value="Genomic_DNA"/>
</dbReference>
<dbReference type="Proteomes" id="UP000507470">
    <property type="component" value="Unassembled WGS sequence"/>
</dbReference>
<accession>A0A6J8E7E0</accession>
<organism evidence="2 3">
    <name type="scientific">Mytilus coruscus</name>
    <name type="common">Sea mussel</name>
    <dbReference type="NCBI Taxonomy" id="42192"/>
    <lineage>
        <taxon>Eukaryota</taxon>
        <taxon>Metazoa</taxon>
        <taxon>Spiralia</taxon>
        <taxon>Lophotrochozoa</taxon>
        <taxon>Mollusca</taxon>
        <taxon>Bivalvia</taxon>
        <taxon>Autobranchia</taxon>
        <taxon>Pteriomorphia</taxon>
        <taxon>Mytilida</taxon>
        <taxon>Mytiloidea</taxon>
        <taxon>Mytilidae</taxon>
        <taxon>Mytilinae</taxon>
        <taxon>Mytilus</taxon>
    </lineage>
</organism>
<dbReference type="PANTHER" id="PTHR33845:SF1">
    <property type="entry name" value="C2H2-TYPE DOMAIN-CONTAINING PROTEIN"/>
    <property type="match status" value="1"/>
</dbReference>
<feature type="region of interest" description="Disordered" evidence="1">
    <location>
        <begin position="381"/>
        <end position="413"/>
    </location>
</feature>
<dbReference type="PANTHER" id="PTHR33845">
    <property type="entry name" value="C2H2-TYPE DOMAIN-CONTAINING PROTEIN"/>
    <property type="match status" value="1"/>
</dbReference>
<sequence length="501" mass="56301">MASRVIQLYDTFCESTDFSSLRRSSLYKIVKLCASSQKTSLQGLDNTIADGMKGLILREKIVRKLNTFGLDPASTKEVTLFLYRTSQHLKFDIKGHISFQSDVVNHCSTYALSDNKEKDFSGKCQHEHDNSCSVCSAVLQCESKVTDLYKEIQDNIPSEQKEEIEHDLEMSDDGVQGWFIVANILSDVMVALKKQNPMLTCAFLKSDNTGCYHCGSLLAFIQAQNLKGAPIQIKQYNFSEAQSGKDLCDSKTSHSKLHILRYANEGHDVTSPFDMKQALESYGGLRGTFTSVVSVDKHMEPKVSIKIPGINQLNNFQFTEAGIVVRKAYKIGHGKMFENSKLSLRQCTDIDSLKILHPFGNHGNSDSVKVGKVTLKTSQVRVDIPDTDSTETEEQEDEQQDEPDEVEETTNRKWNQNVFPDEWLSVSQIKSLFAGFASKQHSRRDIPHALHVVALEVEVNDVELKNVLSEIENLEIQENMSLLTDKILSTELDPFHADTCN</sequence>
<keyword evidence="3" id="KW-1185">Reference proteome</keyword>
<feature type="compositionally biased region" description="Acidic residues" evidence="1">
    <location>
        <begin position="385"/>
        <end position="408"/>
    </location>
</feature>
<evidence type="ECO:0000313" key="3">
    <source>
        <dbReference type="Proteomes" id="UP000507470"/>
    </source>
</evidence>
<gene>
    <name evidence="2" type="ORF">MCOR_49239</name>
</gene>
<evidence type="ECO:0000256" key="1">
    <source>
        <dbReference type="SAM" id="MobiDB-lite"/>
    </source>
</evidence>
<protein>
    <submittedName>
        <fullName evidence="2">Uncharacterized protein</fullName>
    </submittedName>
</protein>
<evidence type="ECO:0000313" key="2">
    <source>
        <dbReference type="EMBL" id="CAC5416644.1"/>
    </source>
</evidence>
<dbReference type="AlphaFoldDB" id="A0A6J8E7E0"/>
<proteinExistence type="predicted"/>
<dbReference type="OrthoDB" id="6130713at2759"/>
<name>A0A6J8E7E0_MYTCO</name>